<dbReference type="InterPro" id="IPR011962">
    <property type="entry name" value="dCTP_deaminase"/>
</dbReference>
<protein>
    <recommendedName>
        <fullName evidence="4">dCTP deaminase</fullName>
        <ecNumber evidence="4">3.5.4.13</ecNumber>
    </recommendedName>
    <alternativeName>
        <fullName evidence="4">Deoxycytidine triphosphate deaminase</fullName>
    </alternativeName>
</protein>
<dbReference type="InterPro" id="IPR036157">
    <property type="entry name" value="dUTPase-like_sf"/>
</dbReference>
<dbReference type="GO" id="GO:0008829">
    <property type="term" value="F:dCTP deaminase activity"/>
    <property type="evidence" value="ECO:0007669"/>
    <property type="project" value="UniProtKB-UniRule"/>
</dbReference>
<organism evidence="6 7">
    <name type="scientific">Candidatus Pantoea edessiphila</name>
    <dbReference type="NCBI Taxonomy" id="2044610"/>
    <lineage>
        <taxon>Bacteria</taxon>
        <taxon>Pseudomonadati</taxon>
        <taxon>Pseudomonadota</taxon>
        <taxon>Gammaproteobacteria</taxon>
        <taxon>Enterobacterales</taxon>
        <taxon>Erwiniaceae</taxon>
        <taxon>Pantoea</taxon>
    </lineage>
</organism>
<evidence type="ECO:0000256" key="2">
    <source>
        <dbReference type="ARBA" id="ARBA00022801"/>
    </source>
</evidence>
<feature type="binding site" evidence="4">
    <location>
        <position position="171"/>
    </location>
    <ligand>
        <name>dCTP</name>
        <dbReference type="ChEBI" id="CHEBI:61481"/>
    </ligand>
</feature>
<comment type="similarity">
    <text evidence="4">Belongs to the dCTP deaminase family.</text>
</comment>
<dbReference type="GO" id="GO:0015949">
    <property type="term" value="P:nucleobase-containing small molecule interconversion"/>
    <property type="evidence" value="ECO:0007669"/>
    <property type="project" value="TreeGrafter"/>
</dbReference>
<dbReference type="FunFam" id="2.70.40.10:FF:000003">
    <property type="entry name" value="dCTP deaminase"/>
    <property type="match status" value="1"/>
</dbReference>
<comment type="catalytic activity">
    <reaction evidence="4">
        <text>dCTP + H2O + H(+) = dUTP + NH4(+)</text>
        <dbReference type="Rhea" id="RHEA:22680"/>
        <dbReference type="ChEBI" id="CHEBI:15377"/>
        <dbReference type="ChEBI" id="CHEBI:15378"/>
        <dbReference type="ChEBI" id="CHEBI:28938"/>
        <dbReference type="ChEBI" id="CHEBI:61481"/>
        <dbReference type="ChEBI" id="CHEBI:61555"/>
        <dbReference type="EC" id="3.5.4.13"/>
    </reaction>
</comment>
<evidence type="ECO:0000313" key="6">
    <source>
        <dbReference type="EMBL" id="PPI88210.1"/>
    </source>
</evidence>
<dbReference type="GO" id="GO:0006229">
    <property type="term" value="P:dUTP biosynthetic process"/>
    <property type="evidence" value="ECO:0007669"/>
    <property type="project" value="UniProtKB-UniRule"/>
</dbReference>
<evidence type="ECO:0000256" key="3">
    <source>
        <dbReference type="ARBA" id="ARBA00023080"/>
    </source>
</evidence>
<dbReference type="GO" id="GO:0006226">
    <property type="term" value="P:dUMP biosynthetic process"/>
    <property type="evidence" value="ECO:0007669"/>
    <property type="project" value="UniProtKB-UniPathway"/>
</dbReference>
<feature type="region of interest" description="Disordered" evidence="5">
    <location>
        <begin position="173"/>
        <end position="193"/>
    </location>
</feature>
<keyword evidence="3 4" id="KW-0546">Nucleotide metabolism</keyword>
<feature type="binding site" evidence="4">
    <location>
        <position position="178"/>
    </location>
    <ligand>
        <name>dCTP</name>
        <dbReference type="ChEBI" id="CHEBI:61481"/>
    </ligand>
</feature>
<dbReference type="AlphaFoldDB" id="A0A2P5T0X4"/>
<dbReference type="HAMAP" id="MF_00146">
    <property type="entry name" value="dCTP_deaminase"/>
    <property type="match status" value="1"/>
</dbReference>
<proteinExistence type="inferred from homology"/>
<dbReference type="PANTHER" id="PTHR42680">
    <property type="entry name" value="DCTP DEAMINASE"/>
    <property type="match status" value="1"/>
</dbReference>
<comment type="caution">
    <text evidence="4">Lacks conserved residue(s) required for the propagation of feature annotation.</text>
</comment>
<evidence type="ECO:0000313" key="7">
    <source>
        <dbReference type="Proteomes" id="UP000296153"/>
    </source>
</evidence>
<dbReference type="SUPFAM" id="SSF51283">
    <property type="entry name" value="dUTPase-like"/>
    <property type="match status" value="1"/>
</dbReference>
<keyword evidence="1 4" id="KW-0547">Nucleotide-binding</keyword>
<name>A0A2P5T0X4_9GAMM</name>
<dbReference type="CDD" id="cd07557">
    <property type="entry name" value="trimeric_dUTPase"/>
    <property type="match status" value="1"/>
</dbReference>
<dbReference type="EMBL" id="PDKT01000001">
    <property type="protein sequence ID" value="PPI88210.1"/>
    <property type="molecule type" value="Genomic_DNA"/>
</dbReference>
<comment type="caution">
    <text evidence="6">The sequence shown here is derived from an EMBL/GenBank/DDBJ whole genome shotgun (WGS) entry which is preliminary data.</text>
</comment>
<dbReference type="EC" id="3.5.4.13" evidence="4"/>
<accession>A0A2P5T0X4</accession>
<dbReference type="InterPro" id="IPR033704">
    <property type="entry name" value="dUTPase_trimeric"/>
</dbReference>
<feature type="active site" description="Proton donor/acceptor" evidence="4">
    <location>
        <position position="138"/>
    </location>
</feature>
<evidence type="ECO:0000256" key="5">
    <source>
        <dbReference type="SAM" id="MobiDB-lite"/>
    </source>
</evidence>
<reference evidence="6 7" key="1">
    <citation type="journal article" date="2018" name="Genome Biol. Evol.">
        <title>Cladogenesis and Genomic Streamlining in Extracellular Endosymbionts of Tropical Stink Bugs.</title>
        <authorList>
            <person name="Otero-Bravo A."/>
            <person name="Goffredi S."/>
            <person name="Sabree Z.L."/>
        </authorList>
    </citation>
    <scope>NUCLEOTIDE SEQUENCE [LARGE SCALE GENOMIC DNA]</scope>
    <source>
        <strain evidence="6 7">SoEE</strain>
    </source>
</reference>
<feature type="binding site" evidence="4">
    <location>
        <begin position="110"/>
        <end position="115"/>
    </location>
    <ligand>
        <name>dCTP</name>
        <dbReference type="ChEBI" id="CHEBI:61481"/>
    </ligand>
</feature>
<comment type="function">
    <text evidence="4">Catalyzes the deamination of dCTP to dUTP.</text>
</comment>
<evidence type="ECO:0000256" key="4">
    <source>
        <dbReference type="HAMAP-Rule" id="MF_00146"/>
    </source>
</evidence>
<dbReference type="RefSeq" id="WP_136130819.1">
    <property type="nucleotide sequence ID" value="NZ_PDKT01000001.1"/>
</dbReference>
<dbReference type="OrthoDB" id="9780956at2"/>
<sequence>MRLCDKDIESWLDHGKLIIIPRPHINNIHGATIDLRLGNQFRIFNNYNNAYINLSGSEYEIHKSLNQIMSHEININNNELFFLHPGNLVLAVTLESIIMPDNLVGWLDGRSSLARLGLMVHATSHRIDPGWEGCIVLEFYNFGKLPLALCPGMLICALSFEILSNPSLRPYNNRKNSKYHRQQGADISKIDKD</sequence>
<comment type="pathway">
    <text evidence="4">Pyrimidine metabolism; dUMP biosynthesis; dUMP from dCTP (dUTP route): step 1/2.</text>
</comment>
<dbReference type="PANTHER" id="PTHR42680:SF3">
    <property type="entry name" value="DCTP DEAMINASE"/>
    <property type="match status" value="1"/>
</dbReference>
<dbReference type="Pfam" id="PF22769">
    <property type="entry name" value="DCD"/>
    <property type="match status" value="1"/>
</dbReference>
<dbReference type="Proteomes" id="UP000296153">
    <property type="component" value="Unassembled WGS sequence"/>
</dbReference>
<comment type="subunit">
    <text evidence="4">Homotrimer.</text>
</comment>
<feature type="binding site" evidence="4">
    <location>
        <position position="128"/>
    </location>
    <ligand>
        <name>dCTP</name>
        <dbReference type="ChEBI" id="CHEBI:61481"/>
    </ligand>
</feature>
<evidence type="ECO:0000256" key="1">
    <source>
        <dbReference type="ARBA" id="ARBA00022741"/>
    </source>
</evidence>
<gene>
    <name evidence="4" type="primary">dcd</name>
    <name evidence="6" type="ORF">CRV12_01050</name>
</gene>
<feature type="binding site" evidence="4">
    <location>
        <position position="182"/>
    </location>
    <ligand>
        <name>dCTP</name>
        <dbReference type="ChEBI" id="CHEBI:61481"/>
    </ligand>
</feature>
<keyword evidence="2 4" id="KW-0378">Hydrolase</keyword>
<dbReference type="Gene3D" id="2.70.40.10">
    <property type="match status" value="1"/>
</dbReference>
<feature type="binding site" evidence="4">
    <location>
        <begin position="136"/>
        <end position="138"/>
    </location>
    <ligand>
        <name>dCTP</name>
        <dbReference type="ChEBI" id="CHEBI:61481"/>
    </ligand>
</feature>
<dbReference type="NCBIfam" id="TIGR02274">
    <property type="entry name" value="dCTP_deam"/>
    <property type="match status" value="1"/>
</dbReference>
<dbReference type="UniPathway" id="UPA00610">
    <property type="reaction ID" value="UER00665"/>
</dbReference>
<dbReference type="GO" id="GO:0000166">
    <property type="term" value="F:nucleotide binding"/>
    <property type="evidence" value="ECO:0007669"/>
    <property type="project" value="UniProtKB-KW"/>
</dbReference>